<evidence type="ECO:0000256" key="4">
    <source>
        <dbReference type="ARBA" id="ARBA00023136"/>
    </source>
</evidence>
<evidence type="ECO:0000256" key="1">
    <source>
        <dbReference type="ARBA" id="ARBA00004141"/>
    </source>
</evidence>
<evidence type="ECO:0000313" key="8">
    <source>
        <dbReference type="Proteomes" id="UP000256645"/>
    </source>
</evidence>
<protein>
    <submittedName>
        <fullName evidence="7">Integral membrane protein-2</fullName>
    </submittedName>
</protein>
<dbReference type="Pfam" id="PF01284">
    <property type="entry name" value="MARVEL"/>
    <property type="match status" value="1"/>
</dbReference>
<evidence type="ECO:0000313" key="7">
    <source>
        <dbReference type="EMBL" id="RDW79848.1"/>
    </source>
</evidence>
<evidence type="ECO:0000256" key="5">
    <source>
        <dbReference type="SAM" id="Phobius"/>
    </source>
</evidence>
<dbReference type="PANTHER" id="PTHR39608">
    <property type="entry name" value="INTEGRAL MEMBRANE PROTEIN (AFU_ORTHOLOGUE AFUA_5G08640)"/>
    <property type="match status" value="1"/>
</dbReference>
<dbReference type="AlphaFoldDB" id="A0A3D8S0Q3"/>
<proteinExistence type="predicted"/>
<feature type="transmembrane region" description="Helical" evidence="5">
    <location>
        <begin position="50"/>
        <end position="70"/>
    </location>
</feature>
<keyword evidence="2 5" id="KW-0812">Transmembrane</keyword>
<comment type="subcellular location">
    <subcellularLocation>
        <location evidence="1">Membrane</location>
        <topology evidence="1">Multi-pass membrane protein</topology>
    </subcellularLocation>
</comment>
<evidence type="ECO:0000256" key="2">
    <source>
        <dbReference type="ARBA" id="ARBA00022692"/>
    </source>
</evidence>
<reference evidence="7 8" key="1">
    <citation type="journal article" date="2018" name="IMA Fungus">
        <title>IMA Genome-F 9: Draft genome sequence of Annulohypoxylon stygium, Aspergillus mulundensis, Berkeleyomyces basicola (syn. Thielaviopsis basicola), Ceratocystis smalleyi, two Cercospora beticola strains, Coleophoma cylindrospora, Fusarium fracticaudum, Phialophora cf. hyalina, and Morchella septimelata.</title>
        <authorList>
            <person name="Wingfield B.D."/>
            <person name="Bills G.F."/>
            <person name="Dong Y."/>
            <person name="Huang W."/>
            <person name="Nel W.J."/>
            <person name="Swalarsk-Parry B.S."/>
            <person name="Vaghefi N."/>
            <person name="Wilken P.M."/>
            <person name="An Z."/>
            <person name="de Beer Z.W."/>
            <person name="De Vos L."/>
            <person name="Chen L."/>
            <person name="Duong T.A."/>
            <person name="Gao Y."/>
            <person name="Hammerbacher A."/>
            <person name="Kikkert J.R."/>
            <person name="Li Y."/>
            <person name="Li H."/>
            <person name="Li K."/>
            <person name="Li Q."/>
            <person name="Liu X."/>
            <person name="Ma X."/>
            <person name="Naidoo K."/>
            <person name="Pethybridge S.J."/>
            <person name="Sun J."/>
            <person name="Steenkamp E.T."/>
            <person name="van der Nest M.A."/>
            <person name="van Wyk S."/>
            <person name="Wingfield M.J."/>
            <person name="Xiong C."/>
            <person name="Yue Q."/>
            <person name="Zhang X."/>
        </authorList>
    </citation>
    <scope>NUCLEOTIDE SEQUENCE [LARGE SCALE GENOMIC DNA]</scope>
    <source>
        <strain evidence="7 8">BP6252</strain>
    </source>
</reference>
<gene>
    <name evidence="7" type="ORF">BP6252_04486</name>
</gene>
<keyword evidence="8" id="KW-1185">Reference proteome</keyword>
<dbReference type="EMBL" id="PDLM01000004">
    <property type="protein sequence ID" value="RDW79848.1"/>
    <property type="molecule type" value="Genomic_DNA"/>
</dbReference>
<comment type="caution">
    <text evidence="7">The sequence shown here is derived from an EMBL/GenBank/DDBJ whole genome shotgun (WGS) entry which is preliminary data.</text>
</comment>
<evidence type="ECO:0000259" key="6">
    <source>
        <dbReference type="Pfam" id="PF01284"/>
    </source>
</evidence>
<dbReference type="OrthoDB" id="4074965at2759"/>
<feature type="transmembrane region" description="Helical" evidence="5">
    <location>
        <begin position="6"/>
        <end position="30"/>
    </location>
</feature>
<dbReference type="GO" id="GO:0016020">
    <property type="term" value="C:membrane"/>
    <property type="evidence" value="ECO:0007669"/>
    <property type="project" value="UniProtKB-SubCell"/>
</dbReference>
<evidence type="ECO:0000256" key="3">
    <source>
        <dbReference type="ARBA" id="ARBA00022989"/>
    </source>
</evidence>
<sequence length="166" mass="18218">MRLTDILAFALRIGELAFAGTVAGLTGSYLHSTHGTSNWSKKRFIYTEAIAGTAILFSLLFLCPFATSFIHWPIDLLLSTSFIIAFGLLAAFIRLKHCGSVWNWQGITAGSSSECAQFKADLAFCFLASIFFLASAVLGGWVVRRVRTARVDGVGARGQKWYRSRV</sequence>
<feature type="transmembrane region" description="Helical" evidence="5">
    <location>
        <begin position="76"/>
        <end position="95"/>
    </location>
</feature>
<accession>A0A3D8S0Q3</accession>
<feature type="domain" description="MARVEL" evidence="6">
    <location>
        <begin position="8"/>
        <end position="138"/>
    </location>
</feature>
<dbReference type="PANTHER" id="PTHR39608:SF1">
    <property type="entry name" value="INTEGRAL MEMBRANE PROTEIN (AFU_ORTHOLOGUE AFUA_5G08640)"/>
    <property type="match status" value="1"/>
</dbReference>
<keyword evidence="3 5" id="KW-1133">Transmembrane helix</keyword>
<dbReference type="Proteomes" id="UP000256645">
    <property type="component" value="Unassembled WGS sequence"/>
</dbReference>
<organism evidence="7 8">
    <name type="scientific">Coleophoma cylindrospora</name>
    <dbReference type="NCBI Taxonomy" id="1849047"/>
    <lineage>
        <taxon>Eukaryota</taxon>
        <taxon>Fungi</taxon>
        <taxon>Dikarya</taxon>
        <taxon>Ascomycota</taxon>
        <taxon>Pezizomycotina</taxon>
        <taxon>Leotiomycetes</taxon>
        <taxon>Helotiales</taxon>
        <taxon>Dermateaceae</taxon>
        <taxon>Coleophoma</taxon>
    </lineage>
</organism>
<feature type="transmembrane region" description="Helical" evidence="5">
    <location>
        <begin position="122"/>
        <end position="143"/>
    </location>
</feature>
<keyword evidence="4 5" id="KW-0472">Membrane</keyword>
<dbReference type="InterPro" id="IPR008253">
    <property type="entry name" value="Marvel"/>
</dbReference>
<name>A0A3D8S0Q3_9HELO</name>